<gene>
    <name evidence="2" type="ORF">EIP91_003197</name>
</gene>
<feature type="compositionally biased region" description="Basic residues" evidence="1">
    <location>
        <begin position="34"/>
        <end position="50"/>
    </location>
</feature>
<name>A0A4R0S4B8_9APHY</name>
<protein>
    <submittedName>
        <fullName evidence="2">Uncharacterized protein</fullName>
    </submittedName>
</protein>
<reference evidence="2 3" key="1">
    <citation type="submission" date="2018-11" db="EMBL/GenBank/DDBJ databases">
        <title>Genome assembly of Steccherinum ochraceum LE-BIN_3174, the white-rot fungus of the Steccherinaceae family (The Residual Polyporoid clade, Polyporales, Basidiomycota).</title>
        <authorList>
            <person name="Fedorova T.V."/>
            <person name="Glazunova O.A."/>
            <person name="Landesman E.O."/>
            <person name="Moiseenko K.V."/>
            <person name="Psurtseva N.V."/>
            <person name="Savinova O.S."/>
            <person name="Shakhova N.V."/>
            <person name="Tyazhelova T.V."/>
            <person name="Vasina D.V."/>
        </authorList>
    </citation>
    <scope>NUCLEOTIDE SEQUENCE [LARGE SCALE GENOMIC DNA]</scope>
    <source>
        <strain evidence="2 3">LE-BIN_3174</strain>
    </source>
</reference>
<sequence>MVSKDVLGSSWIASQTALQLRLPSRDREASLQLVKHKRPAQSHGQSHNKRPSPPPSYPTMPFIISAPAPLLPKCPVVSLAEAQVRSDIRYRSLRQPSQPLTSPTSYIIKPKPILDFDSHKLETTLIPRSMALQFDEIRYRGL</sequence>
<keyword evidence="3" id="KW-1185">Reference proteome</keyword>
<proteinExistence type="predicted"/>
<feature type="region of interest" description="Disordered" evidence="1">
    <location>
        <begin position="28"/>
        <end position="59"/>
    </location>
</feature>
<dbReference type="Proteomes" id="UP000292702">
    <property type="component" value="Unassembled WGS sequence"/>
</dbReference>
<evidence type="ECO:0000313" key="3">
    <source>
        <dbReference type="Proteomes" id="UP000292702"/>
    </source>
</evidence>
<dbReference type="EMBL" id="RWJN01000002">
    <property type="protein sequence ID" value="TCD71854.1"/>
    <property type="molecule type" value="Genomic_DNA"/>
</dbReference>
<evidence type="ECO:0000256" key="1">
    <source>
        <dbReference type="SAM" id="MobiDB-lite"/>
    </source>
</evidence>
<organism evidence="2 3">
    <name type="scientific">Steccherinum ochraceum</name>
    <dbReference type="NCBI Taxonomy" id="92696"/>
    <lineage>
        <taxon>Eukaryota</taxon>
        <taxon>Fungi</taxon>
        <taxon>Dikarya</taxon>
        <taxon>Basidiomycota</taxon>
        <taxon>Agaricomycotina</taxon>
        <taxon>Agaricomycetes</taxon>
        <taxon>Polyporales</taxon>
        <taxon>Steccherinaceae</taxon>
        <taxon>Steccherinum</taxon>
    </lineage>
</organism>
<accession>A0A4R0S4B8</accession>
<dbReference type="AlphaFoldDB" id="A0A4R0S4B8"/>
<comment type="caution">
    <text evidence="2">The sequence shown here is derived from an EMBL/GenBank/DDBJ whole genome shotgun (WGS) entry which is preliminary data.</text>
</comment>
<evidence type="ECO:0000313" key="2">
    <source>
        <dbReference type="EMBL" id="TCD71854.1"/>
    </source>
</evidence>